<reference evidence="9 10" key="1">
    <citation type="journal article" date="2010" name="PLoS Genet.">
        <title>De novo assembly of a 40 Mb eukaryotic genome from short sequence reads: Sordaria macrospora, a model organism for fungal morphogenesis.</title>
        <authorList>
            <person name="Nowrousian M."/>
            <person name="Stajich J."/>
            <person name="Chu M."/>
            <person name="Engh I."/>
            <person name="Espagne E."/>
            <person name="Halliday K."/>
            <person name="Kamerewerd J."/>
            <person name="Kempken F."/>
            <person name="Knab B."/>
            <person name="Kuo H.C."/>
            <person name="Osiewacz H.D."/>
            <person name="Poeggeler S."/>
            <person name="Read N."/>
            <person name="Seiler S."/>
            <person name="Smith K."/>
            <person name="Zickler D."/>
            <person name="Kueck U."/>
            <person name="Freitag M."/>
        </authorList>
    </citation>
    <scope>NUCLEOTIDE SEQUENCE [LARGE SCALE GENOMIC DNA]</scope>
    <source>
        <strain evidence="10">ATCC MYA-333 / DSM 997 / K(L3346) / K-hell</strain>
        <tissue evidence="9">Mycelium</tissue>
    </source>
</reference>
<proteinExistence type="predicted"/>
<evidence type="ECO:0000259" key="8">
    <source>
        <dbReference type="PROSITE" id="PS50102"/>
    </source>
</evidence>
<evidence type="ECO:0000256" key="5">
    <source>
        <dbReference type="ARBA" id="ARBA00023242"/>
    </source>
</evidence>
<dbReference type="PANTHER" id="PTHR15481">
    <property type="entry name" value="RIBONUCLEIC ACID BINDING PROTEIN S1"/>
    <property type="match status" value="1"/>
</dbReference>
<keyword evidence="3 6" id="KW-0694">RNA-binding</keyword>
<dbReference type="EMBL" id="CABT02000105">
    <property type="protein sequence ID" value="CCC05572.1"/>
    <property type="molecule type" value="Genomic_DNA"/>
</dbReference>
<dbReference type="VEuPathDB" id="FungiDB:SMAC_09592"/>
<gene>
    <name evidence="9" type="ORF">SMAC_09592</name>
</gene>
<dbReference type="Proteomes" id="UP000001881">
    <property type="component" value="Unassembled WGS sequence"/>
</dbReference>
<evidence type="ECO:0000256" key="3">
    <source>
        <dbReference type="ARBA" id="ARBA00022884"/>
    </source>
</evidence>
<dbReference type="GO" id="GO:0003723">
    <property type="term" value="F:RNA binding"/>
    <property type="evidence" value="ECO:0007669"/>
    <property type="project" value="UniProtKB-UniRule"/>
</dbReference>
<evidence type="ECO:0000256" key="2">
    <source>
        <dbReference type="ARBA" id="ARBA00022664"/>
    </source>
</evidence>
<keyword evidence="10" id="KW-1185">Reference proteome</keyword>
<name>F7WC99_SORMK</name>
<dbReference type="GO" id="GO:0005654">
    <property type="term" value="C:nucleoplasm"/>
    <property type="evidence" value="ECO:0007669"/>
    <property type="project" value="TreeGrafter"/>
</dbReference>
<dbReference type="CDD" id="cd12365">
    <property type="entry name" value="RRM_RNPS1"/>
    <property type="match status" value="1"/>
</dbReference>
<evidence type="ECO:0000313" key="9">
    <source>
        <dbReference type="EMBL" id="CCC05572.1"/>
    </source>
</evidence>
<feature type="region of interest" description="Disordered" evidence="7">
    <location>
        <begin position="1"/>
        <end position="106"/>
    </location>
</feature>
<dbReference type="OMA" id="WITTEHA"/>
<dbReference type="GO" id="GO:0005737">
    <property type="term" value="C:cytoplasm"/>
    <property type="evidence" value="ECO:0007669"/>
    <property type="project" value="TreeGrafter"/>
</dbReference>
<keyword evidence="5" id="KW-0539">Nucleus</keyword>
<dbReference type="GO" id="GO:0000398">
    <property type="term" value="P:mRNA splicing, via spliceosome"/>
    <property type="evidence" value="ECO:0007669"/>
    <property type="project" value="TreeGrafter"/>
</dbReference>
<dbReference type="InterPro" id="IPR035979">
    <property type="entry name" value="RBD_domain_sf"/>
</dbReference>
<feature type="compositionally biased region" description="Basic residues" evidence="7">
    <location>
        <begin position="82"/>
        <end position="92"/>
    </location>
</feature>
<evidence type="ECO:0000256" key="1">
    <source>
        <dbReference type="ARBA" id="ARBA00004123"/>
    </source>
</evidence>
<dbReference type="AlphaFoldDB" id="F7WC99"/>
<dbReference type="SUPFAM" id="SSF54928">
    <property type="entry name" value="RNA-binding domain, RBD"/>
    <property type="match status" value="1"/>
</dbReference>
<dbReference type="OrthoDB" id="252020at2759"/>
<dbReference type="InterPro" id="IPR034201">
    <property type="entry name" value="RNPS1_RRM"/>
</dbReference>
<dbReference type="SMART" id="SM00360">
    <property type="entry name" value="RRM"/>
    <property type="match status" value="1"/>
</dbReference>
<evidence type="ECO:0000256" key="7">
    <source>
        <dbReference type="SAM" id="MobiDB-lite"/>
    </source>
</evidence>
<comment type="caution">
    <text evidence="9">The sequence shown here is derived from an EMBL/GenBank/DDBJ whole genome shotgun (WGS) entry which is preliminary data.</text>
</comment>
<feature type="region of interest" description="Disordered" evidence="7">
    <location>
        <begin position="315"/>
        <end position="336"/>
    </location>
</feature>
<dbReference type="GO" id="GO:0061574">
    <property type="term" value="C:ASAP complex"/>
    <property type="evidence" value="ECO:0007669"/>
    <property type="project" value="TreeGrafter"/>
</dbReference>
<dbReference type="PROSITE" id="PS50102">
    <property type="entry name" value="RRM"/>
    <property type="match status" value="1"/>
</dbReference>
<evidence type="ECO:0000256" key="4">
    <source>
        <dbReference type="ARBA" id="ARBA00023187"/>
    </source>
</evidence>
<dbReference type="STRING" id="771870.F7WC99"/>
<dbReference type="Pfam" id="PF00076">
    <property type="entry name" value="RRM_1"/>
    <property type="match status" value="1"/>
</dbReference>
<accession>F7WC99</accession>
<dbReference type="HOGENOM" id="CLU_826833_0_0_1"/>
<protein>
    <submittedName>
        <fullName evidence="9">WGS project CABT00000000 data, contig 2.105</fullName>
    </submittedName>
</protein>
<evidence type="ECO:0000256" key="6">
    <source>
        <dbReference type="PROSITE-ProRule" id="PRU00176"/>
    </source>
</evidence>
<dbReference type="InParanoid" id="F7WC99"/>
<dbReference type="InterPro" id="IPR012677">
    <property type="entry name" value="Nucleotide-bd_a/b_plait_sf"/>
</dbReference>
<evidence type="ECO:0000313" key="10">
    <source>
        <dbReference type="Proteomes" id="UP000001881"/>
    </source>
</evidence>
<dbReference type="PANTHER" id="PTHR15481:SF0">
    <property type="entry name" value="LD23870P-RELATED"/>
    <property type="match status" value="1"/>
</dbReference>
<keyword evidence="4" id="KW-0508">mRNA splicing</keyword>
<organism evidence="9 10">
    <name type="scientific">Sordaria macrospora (strain ATCC MYA-333 / DSM 997 / K(L3346) / K-hell)</name>
    <dbReference type="NCBI Taxonomy" id="771870"/>
    <lineage>
        <taxon>Eukaryota</taxon>
        <taxon>Fungi</taxon>
        <taxon>Dikarya</taxon>
        <taxon>Ascomycota</taxon>
        <taxon>Pezizomycotina</taxon>
        <taxon>Sordariomycetes</taxon>
        <taxon>Sordariomycetidae</taxon>
        <taxon>Sordariales</taxon>
        <taxon>Sordariaceae</taxon>
        <taxon>Sordaria</taxon>
    </lineage>
</organism>
<dbReference type="Gene3D" id="3.30.70.330">
    <property type="match status" value="1"/>
</dbReference>
<dbReference type="eggNOG" id="KOG0118">
    <property type="taxonomic scope" value="Eukaryota"/>
</dbReference>
<dbReference type="InterPro" id="IPR000504">
    <property type="entry name" value="RRM_dom"/>
</dbReference>
<comment type="subcellular location">
    <subcellularLocation>
        <location evidence="1">Nucleus</location>
    </subcellularLocation>
</comment>
<sequence length="336" mass="36401">MTSRSRSRSPGHFDVERSRSRSRSRSPRRDRSPTPRSVRDYSREPSPVLGDASLDRERGRSPPRRNGGSRRSPSPAPGRARSYSRSRSRSRSPTRSPSPAQPVRSTKIVVERLTKNINENHLREIFGQFGEIEDLDLPLNRTSRTNRGTAYILYVHDADAEAAIAHMHEAQLDGAVINVSIDLEEEAAAADATDPPDLVVVDVTHIVPIPIDLAQSHDRDPARAPLWQRAEEPGGTGPGHALGLPEAVLLARGPDVVEEEEAAEEEEGMMWITTEHAGVLAALVTTAMTAGAGAGAAAVIGTDVRYIRRAGVRLPGQPEEETTRSVGQGRSGKVIG</sequence>
<feature type="domain" description="RRM" evidence="8">
    <location>
        <begin position="106"/>
        <end position="184"/>
    </location>
</feature>
<feature type="compositionally biased region" description="Low complexity" evidence="7">
    <location>
        <begin position="64"/>
        <end position="81"/>
    </location>
</feature>
<feature type="compositionally biased region" description="Basic and acidic residues" evidence="7">
    <location>
        <begin position="27"/>
        <end position="43"/>
    </location>
</feature>
<keyword evidence="2" id="KW-0507">mRNA processing</keyword>